<protein>
    <submittedName>
        <fullName evidence="1">Uncharacterized protein</fullName>
    </submittedName>
</protein>
<organism evidence="1 2">
    <name type="scientific">Nasonia vitripennis</name>
    <name type="common">Parasitic wasp</name>
    <dbReference type="NCBI Taxonomy" id="7425"/>
    <lineage>
        <taxon>Eukaryota</taxon>
        <taxon>Metazoa</taxon>
        <taxon>Ecdysozoa</taxon>
        <taxon>Arthropoda</taxon>
        <taxon>Hexapoda</taxon>
        <taxon>Insecta</taxon>
        <taxon>Pterygota</taxon>
        <taxon>Neoptera</taxon>
        <taxon>Endopterygota</taxon>
        <taxon>Hymenoptera</taxon>
        <taxon>Apocrita</taxon>
        <taxon>Proctotrupomorpha</taxon>
        <taxon>Chalcidoidea</taxon>
        <taxon>Pteromalidae</taxon>
        <taxon>Pteromalinae</taxon>
        <taxon>Nasonia</taxon>
    </lineage>
</organism>
<dbReference type="Proteomes" id="UP000002358">
    <property type="component" value="Unassembled WGS sequence"/>
</dbReference>
<keyword evidence="2" id="KW-1185">Reference proteome</keyword>
<dbReference type="InParanoid" id="A0A7M7Q846"/>
<dbReference type="AlphaFoldDB" id="A0A7M7Q846"/>
<dbReference type="EnsemblMetazoa" id="XM_031925526">
    <property type="protein sequence ID" value="XP_031781386"/>
    <property type="gene ID" value="LOC116416589"/>
</dbReference>
<dbReference type="SMR" id="A0A7M7Q846"/>
<accession>A0A7M7Q846</accession>
<reference evidence="1" key="1">
    <citation type="submission" date="2021-01" db="UniProtKB">
        <authorList>
            <consortium name="EnsemblMetazoa"/>
        </authorList>
    </citation>
    <scope>IDENTIFICATION</scope>
</reference>
<dbReference type="GeneID" id="116416589"/>
<evidence type="ECO:0000313" key="2">
    <source>
        <dbReference type="Proteomes" id="UP000002358"/>
    </source>
</evidence>
<dbReference type="KEGG" id="nvi:116416589"/>
<proteinExistence type="predicted"/>
<dbReference type="RefSeq" id="XP_031781386.1">
    <property type="nucleotide sequence ID" value="XM_031925526.1"/>
</dbReference>
<dbReference type="OrthoDB" id="27226at2759"/>
<sequence length="65" mass="7199">MIFQDHLHGGQGSCAGHLHFTKQAMQGNMTFQQSQTVTLNITQPSLSQIKIFLKTHPPKLAPSIK</sequence>
<dbReference type="Gene3D" id="1.10.150.210">
    <property type="entry name" value="Phosphoserine phosphatase, domain 2"/>
    <property type="match status" value="1"/>
</dbReference>
<evidence type="ECO:0000313" key="1">
    <source>
        <dbReference type="EnsemblMetazoa" id="XP_031781386"/>
    </source>
</evidence>
<name>A0A7M7Q846_NASVI</name>